<reference evidence="2 3" key="2">
    <citation type="submission" date="2020-08" db="EMBL/GenBank/DDBJ databases">
        <authorList>
            <person name="Partida-Martinez L."/>
            <person name="Huntemann M."/>
            <person name="Clum A."/>
            <person name="Wang J."/>
            <person name="Palaniappan K."/>
            <person name="Ritter S."/>
            <person name="Chen I.-M."/>
            <person name="Stamatis D."/>
            <person name="Reddy T."/>
            <person name="O'Malley R."/>
            <person name="Daum C."/>
            <person name="Shapiro N."/>
            <person name="Ivanova N."/>
            <person name="Kyrpides N."/>
            <person name="Woyke T."/>
        </authorList>
    </citation>
    <scope>NUCLEOTIDE SEQUENCE [LARGE SCALE GENOMIC DNA]</scope>
    <source>
        <strain evidence="2 3">RAS26</strain>
    </source>
</reference>
<accession>A0A7W4UGR1</accession>
<name>A0A7W4UGR1_9CELL</name>
<dbReference type="AlphaFoldDB" id="A0A7W4UGR1"/>
<reference evidence="2 3" key="1">
    <citation type="submission" date="2020-08" db="EMBL/GenBank/DDBJ databases">
        <title>The Agave Microbiome: Exploring the role of microbial communities in plant adaptations to desert environments.</title>
        <authorList>
            <person name="Partida-Martinez L.P."/>
        </authorList>
    </citation>
    <scope>NUCLEOTIDE SEQUENCE [LARGE SCALE GENOMIC DNA]</scope>
    <source>
        <strain evidence="2 3">RAS26</strain>
    </source>
</reference>
<proteinExistence type="predicted"/>
<dbReference type="Pfam" id="PF24551">
    <property type="entry name" value="SH3_Rv0428c"/>
    <property type="match status" value="1"/>
</dbReference>
<dbReference type="InterPro" id="IPR056934">
    <property type="entry name" value="SH3_Rv0428c"/>
</dbReference>
<dbReference type="RefSeq" id="WP_221196605.1">
    <property type="nucleotide sequence ID" value="NZ_JACHVX010000004.1"/>
</dbReference>
<dbReference type="EMBL" id="JACHVX010000004">
    <property type="protein sequence ID" value="MBB2923871.1"/>
    <property type="molecule type" value="Genomic_DNA"/>
</dbReference>
<comment type="caution">
    <text evidence="2">The sequence shown here is derived from an EMBL/GenBank/DDBJ whole genome shotgun (WGS) entry which is preliminary data.</text>
</comment>
<sequence length="88" mass="9523">MSITRCGAVSGGEAPGVPWRSWAVGTRVVVRRRLGPEEEHLYTDVLGDVTRVDDDGVQVTTRRGPVDVPGDEIVLGKVVPPAPPRRPR</sequence>
<evidence type="ECO:0000259" key="1">
    <source>
        <dbReference type="Pfam" id="PF24551"/>
    </source>
</evidence>
<evidence type="ECO:0000313" key="2">
    <source>
        <dbReference type="EMBL" id="MBB2923871.1"/>
    </source>
</evidence>
<evidence type="ECO:0000313" key="3">
    <source>
        <dbReference type="Proteomes" id="UP000518206"/>
    </source>
</evidence>
<organism evidence="2 3">
    <name type="scientific">Cellulomonas cellasea</name>
    <dbReference type="NCBI Taxonomy" id="43670"/>
    <lineage>
        <taxon>Bacteria</taxon>
        <taxon>Bacillati</taxon>
        <taxon>Actinomycetota</taxon>
        <taxon>Actinomycetes</taxon>
        <taxon>Micrococcales</taxon>
        <taxon>Cellulomonadaceae</taxon>
        <taxon>Cellulomonas</taxon>
    </lineage>
</organism>
<protein>
    <recommendedName>
        <fullName evidence="1">Histone acetyltransferase Rv0428c-like SH3 domain-containing protein</fullName>
    </recommendedName>
</protein>
<dbReference type="Proteomes" id="UP000518206">
    <property type="component" value="Unassembled WGS sequence"/>
</dbReference>
<feature type="domain" description="Histone acetyltransferase Rv0428c-like SH3" evidence="1">
    <location>
        <begin position="23"/>
        <end position="75"/>
    </location>
</feature>
<gene>
    <name evidence="2" type="ORF">FHR80_002799</name>
</gene>